<dbReference type="HOGENOM" id="CLU_2642351_0_0_1"/>
<sequence>MELITCTPRSPSLQIWWLLVRFGCRSLLAASPPNHGVAAAEIGPTTSYTLMDLPLTSLWAPDQLGLATGERRGGVSR</sequence>
<proteinExistence type="predicted"/>
<reference evidence="2" key="2">
    <citation type="submission" date="2018-05" db="EMBL/GenBank/DDBJ databases">
        <title>OpunRS2 (Oryza punctata Reference Sequence Version 2).</title>
        <authorList>
            <person name="Zhang J."/>
            <person name="Kudrna D."/>
            <person name="Lee S."/>
            <person name="Talag J."/>
            <person name="Welchert J."/>
            <person name="Wing R.A."/>
        </authorList>
    </citation>
    <scope>NUCLEOTIDE SEQUENCE [LARGE SCALE GENOMIC DNA]</scope>
</reference>
<evidence type="ECO:0008006" key="4">
    <source>
        <dbReference type="Google" id="ProtNLM"/>
    </source>
</evidence>
<dbReference type="AlphaFoldDB" id="A0A0E0KQM6"/>
<keyword evidence="3" id="KW-1185">Reference proteome</keyword>
<dbReference type="Proteomes" id="UP000026962">
    <property type="component" value="Chromosome 4"/>
</dbReference>
<dbReference type="Gramene" id="OPUNC04G10680.1">
    <property type="protein sequence ID" value="OPUNC04G10680.1"/>
    <property type="gene ID" value="OPUNC04G10680"/>
</dbReference>
<evidence type="ECO:0000313" key="2">
    <source>
        <dbReference type="EnsemblPlants" id="OPUNC04G10680.1"/>
    </source>
</evidence>
<keyword evidence="1" id="KW-0732">Signal</keyword>
<feature type="signal peptide" evidence="1">
    <location>
        <begin position="1"/>
        <end position="29"/>
    </location>
</feature>
<evidence type="ECO:0000313" key="3">
    <source>
        <dbReference type="Proteomes" id="UP000026962"/>
    </source>
</evidence>
<protein>
    <recommendedName>
        <fullName evidence="4">Secreted protein</fullName>
    </recommendedName>
</protein>
<dbReference type="EnsemblPlants" id="OPUNC04G10680.1">
    <property type="protein sequence ID" value="OPUNC04G10680.1"/>
    <property type="gene ID" value="OPUNC04G10680"/>
</dbReference>
<feature type="chain" id="PRO_5002365335" description="Secreted protein" evidence="1">
    <location>
        <begin position="30"/>
        <end position="77"/>
    </location>
</feature>
<evidence type="ECO:0000256" key="1">
    <source>
        <dbReference type="SAM" id="SignalP"/>
    </source>
</evidence>
<organism evidence="2">
    <name type="scientific">Oryza punctata</name>
    <name type="common">Red rice</name>
    <dbReference type="NCBI Taxonomy" id="4537"/>
    <lineage>
        <taxon>Eukaryota</taxon>
        <taxon>Viridiplantae</taxon>
        <taxon>Streptophyta</taxon>
        <taxon>Embryophyta</taxon>
        <taxon>Tracheophyta</taxon>
        <taxon>Spermatophyta</taxon>
        <taxon>Magnoliopsida</taxon>
        <taxon>Liliopsida</taxon>
        <taxon>Poales</taxon>
        <taxon>Poaceae</taxon>
        <taxon>BOP clade</taxon>
        <taxon>Oryzoideae</taxon>
        <taxon>Oryzeae</taxon>
        <taxon>Oryzinae</taxon>
        <taxon>Oryza</taxon>
    </lineage>
</organism>
<reference evidence="2" key="1">
    <citation type="submission" date="2015-04" db="UniProtKB">
        <authorList>
            <consortium name="EnsemblPlants"/>
        </authorList>
    </citation>
    <scope>IDENTIFICATION</scope>
</reference>
<accession>A0A0E0KQM6</accession>
<name>A0A0E0KQM6_ORYPU</name>